<dbReference type="PANTHER" id="PTHR46593">
    <property type="entry name" value="TRANSMEMBRANE PROTEIN 64"/>
    <property type="match status" value="1"/>
</dbReference>
<dbReference type="EMBL" id="CAJNOC010004744">
    <property type="protein sequence ID" value="CAF1032204.1"/>
    <property type="molecule type" value="Genomic_DNA"/>
</dbReference>
<sequence length="276" mass="31184">MNEFNDDSTKKKINLKNFSYFGVLTCLITLVLAFLFKDNFIYILSYLDRVSTSNIIEFHVILIVLFIGVSLPILWGYIVCVLILSYVYSFLLGFVLVSLYSSIGMSVAYFTCRYAFYECAHQRVKSVSYLLAISNLIESNDKGFRIIFLSRLMPIPFGLANTLFSVTDVDFKKYLSASVIGLMPSQLILCYMGSTLKSMTDVLVNDKTARTASLVFIAQLLIAIGVLYYILHAAKYELNKHLDNKNSNDPNVNDIKSCSICKNSLNCEHCQLIESV</sequence>
<protein>
    <recommendedName>
        <fullName evidence="2">VTT domain-containing protein</fullName>
    </recommendedName>
</protein>
<evidence type="ECO:0000313" key="3">
    <source>
        <dbReference type="EMBL" id="CAF1032204.1"/>
    </source>
</evidence>
<feature type="transmembrane region" description="Helical" evidence="1">
    <location>
        <begin position="58"/>
        <end position="84"/>
    </location>
</feature>
<accession>A0A814J7I1</accession>
<feature type="domain" description="VTT" evidence="2">
    <location>
        <begin position="80"/>
        <end position="194"/>
    </location>
</feature>
<feature type="transmembrane region" description="Helical" evidence="1">
    <location>
        <begin position="174"/>
        <end position="194"/>
    </location>
</feature>
<dbReference type="Pfam" id="PF09335">
    <property type="entry name" value="VTT_dom"/>
    <property type="match status" value="1"/>
</dbReference>
<keyword evidence="4" id="KW-1185">Reference proteome</keyword>
<gene>
    <name evidence="3" type="ORF">OXX778_LOCUS17924</name>
</gene>
<proteinExistence type="predicted"/>
<comment type="caution">
    <text evidence="3">The sequence shown here is derived from an EMBL/GenBank/DDBJ whole genome shotgun (WGS) entry which is preliminary data.</text>
</comment>
<dbReference type="InterPro" id="IPR053069">
    <property type="entry name" value="TVP38/TMEM64"/>
</dbReference>
<dbReference type="InterPro" id="IPR032816">
    <property type="entry name" value="VTT_dom"/>
</dbReference>
<evidence type="ECO:0000313" key="4">
    <source>
        <dbReference type="Proteomes" id="UP000663879"/>
    </source>
</evidence>
<evidence type="ECO:0000259" key="2">
    <source>
        <dbReference type="Pfam" id="PF09335"/>
    </source>
</evidence>
<dbReference type="Proteomes" id="UP000663879">
    <property type="component" value="Unassembled WGS sequence"/>
</dbReference>
<keyword evidence="1" id="KW-0812">Transmembrane</keyword>
<organism evidence="3 4">
    <name type="scientific">Brachionus calyciflorus</name>
    <dbReference type="NCBI Taxonomy" id="104777"/>
    <lineage>
        <taxon>Eukaryota</taxon>
        <taxon>Metazoa</taxon>
        <taxon>Spiralia</taxon>
        <taxon>Gnathifera</taxon>
        <taxon>Rotifera</taxon>
        <taxon>Eurotatoria</taxon>
        <taxon>Monogononta</taxon>
        <taxon>Pseudotrocha</taxon>
        <taxon>Ploima</taxon>
        <taxon>Brachionidae</taxon>
        <taxon>Brachionus</taxon>
    </lineage>
</organism>
<keyword evidence="1" id="KW-1133">Transmembrane helix</keyword>
<evidence type="ECO:0000256" key="1">
    <source>
        <dbReference type="SAM" id="Phobius"/>
    </source>
</evidence>
<name>A0A814J7I1_9BILA</name>
<feature type="transmembrane region" description="Helical" evidence="1">
    <location>
        <begin position="90"/>
        <end position="116"/>
    </location>
</feature>
<dbReference type="PANTHER" id="PTHR46593:SF1">
    <property type="entry name" value="TRANSMEMBRANE PROTEIN 64"/>
    <property type="match status" value="1"/>
</dbReference>
<reference evidence="3" key="1">
    <citation type="submission" date="2021-02" db="EMBL/GenBank/DDBJ databases">
        <authorList>
            <person name="Nowell W R."/>
        </authorList>
    </citation>
    <scope>NUCLEOTIDE SEQUENCE</scope>
    <source>
        <strain evidence="3">Ploen Becks lab</strain>
    </source>
</reference>
<dbReference type="GO" id="GO:0051480">
    <property type="term" value="P:regulation of cytosolic calcium ion concentration"/>
    <property type="evidence" value="ECO:0007669"/>
    <property type="project" value="TreeGrafter"/>
</dbReference>
<dbReference type="GO" id="GO:0005783">
    <property type="term" value="C:endoplasmic reticulum"/>
    <property type="evidence" value="ECO:0007669"/>
    <property type="project" value="TreeGrafter"/>
</dbReference>
<dbReference type="OrthoDB" id="166803at2759"/>
<feature type="transmembrane region" description="Helical" evidence="1">
    <location>
        <begin position="214"/>
        <end position="231"/>
    </location>
</feature>
<keyword evidence="1" id="KW-0472">Membrane</keyword>
<feature type="transmembrane region" description="Helical" evidence="1">
    <location>
        <begin position="20"/>
        <end position="37"/>
    </location>
</feature>
<dbReference type="AlphaFoldDB" id="A0A814J7I1"/>